<dbReference type="Pfam" id="PF00071">
    <property type="entry name" value="Ras"/>
    <property type="match status" value="1"/>
</dbReference>
<keyword evidence="4" id="KW-1185">Reference proteome</keyword>
<organism evidence="3 4">
    <name type="scientific">Caerostris darwini</name>
    <dbReference type="NCBI Taxonomy" id="1538125"/>
    <lineage>
        <taxon>Eukaryota</taxon>
        <taxon>Metazoa</taxon>
        <taxon>Ecdysozoa</taxon>
        <taxon>Arthropoda</taxon>
        <taxon>Chelicerata</taxon>
        <taxon>Arachnida</taxon>
        <taxon>Araneae</taxon>
        <taxon>Araneomorphae</taxon>
        <taxon>Entelegynae</taxon>
        <taxon>Araneoidea</taxon>
        <taxon>Araneidae</taxon>
        <taxon>Caerostris</taxon>
    </lineage>
</organism>
<evidence type="ECO:0000256" key="2">
    <source>
        <dbReference type="ARBA" id="ARBA00023134"/>
    </source>
</evidence>
<dbReference type="SUPFAM" id="SSF52540">
    <property type="entry name" value="P-loop containing nucleoside triphosphate hydrolases"/>
    <property type="match status" value="1"/>
</dbReference>
<dbReference type="InterPro" id="IPR005225">
    <property type="entry name" value="Small_GTP-bd"/>
</dbReference>
<dbReference type="GO" id="GO:0005525">
    <property type="term" value="F:GTP binding"/>
    <property type="evidence" value="ECO:0007669"/>
    <property type="project" value="UniProtKB-KW"/>
</dbReference>
<dbReference type="GO" id="GO:0003924">
    <property type="term" value="F:GTPase activity"/>
    <property type="evidence" value="ECO:0007669"/>
    <property type="project" value="InterPro"/>
</dbReference>
<evidence type="ECO:0000256" key="1">
    <source>
        <dbReference type="ARBA" id="ARBA00022741"/>
    </source>
</evidence>
<gene>
    <name evidence="3" type="primary">IFT27</name>
    <name evidence="3" type="ORF">CDAR_507391</name>
</gene>
<comment type="caution">
    <text evidence="3">The sequence shown here is derived from an EMBL/GenBank/DDBJ whole genome shotgun (WGS) entry which is preliminary data.</text>
</comment>
<dbReference type="PANTHER" id="PTHR47977">
    <property type="entry name" value="RAS-RELATED PROTEIN RAB"/>
    <property type="match status" value="1"/>
</dbReference>
<dbReference type="InterPro" id="IPR027417">
    <property type="entry name" value="P-loop_NTPase"/>
</dbReference>
<protein>
    <submittedName>
        <fullName evidence="3">Intraflagellar transport protein 27 homolog</fullName>
    </submittedName>
</protein>
<keyword evidence="2" id="KW-0342">GTP-binding</keyword>
<keyword evidence="1" id="KW-0547">Nucleotide-binding</keyword>
<dbReference type="InterPro" id="IPR001806">
    <property type="entry name" value="Small_GTPase"/>
</dbReference>
<accession>A0AAV4WAS8</accession>
<reference evidence="3 4" key="1">
    <citation type="submission" date="2021-06" db="EMBL/GenBank/DDBJ databases">
        <title>Caerostris darwini draft genome.</title>
        <authorList>
            <person name="Kono N."/>
            <person name="Arakawa K."/>
        </authorList>
    </citation>
    <scope>NUCLEOTIDE SEQUENCE [LARGE SCALE GENOMIC DNA]</scope>
</reference>
<name>A0AAV4WAS8_9ARAC</name>
<dbReference type="InterPro" id="IPR050227">
    <property type="entry name" value="Rab"/>
</dbReference>
<dbReference type="PRINTS" id="PR00449">
    <property type="entry name" value="RASTRNSFRMNG"/>
</dbReference>
<dbReference type="PROSITE" id="PS51419">
    <property type="entry name" value="RAB"/>
    <property type="match status" value="1"/>
</dbReference>
<sequence length="244" mass="27660">MPNILRAKCIVVGDPAAGKSAIIHTFLHDSDKFQKNYIMTCAVEIKTKIIAIPDTVDAVELLLFDSAGKDTYLDFQSQLWHHPSMVCVVFDLTDENSFNNSSKWLDIVRNTGRYLTVPGVLIGSKSDLKERRVVKASVAQEYARKNNLQYFECSALSSTEVSNKRGTFPSVDAGVFYGGGRESRGKWSFKIIKIDEAMKPSKLQQRLNKMPADKKDKDLSYFQGQEKKYSKQQGVIKLFIIRYR</sequence>
<dbReference type="SMART" id="SM00176">
    <property type="entry name" value="RAN"/>
    <property type="match status" value="1"/>
</dbReference>
<dbReference type="Proteomes" id="UP001054837">
    <property type="component" value="Unassembled WGS sequence"/>
</dbReference>
<dbReference type="SMART" id="SM00175">
    <property type="entry name" value="RAB"/>
    <property type="match status" value="1"/>
</dbReference>
<dbReference type="AlphaFoldDB" id="A0AAV4WAS8"/>
<dbReference type="NCBIfam" id="TIGR00231">
    <property type="entry name" value="small_GTP"/>
    <property type="match status" value="1"/>
</dbReference>
<dbReference type="PROSITE" id="PS51421">
    <property type="entry name" value="RAS"/>
    <property type="match status" value="1"/>
</dbReference>
<dbReference type="SMART" id="SM00173">
    <property type="entry name" value="RAS"/>
    <property type="match status" value="1"/>
</dbReference>
<dbReference type="SMART" id="SM00174">
    <property type="entry name" value="RHO"/>
    <property type="match status" value="1"/>
</dbReference>
<evidence type="ECO:0000313" key="4">
    <source>
        <dbReference type="Proteomes" id="UP001054837"/>
    </source>
</evidence>
<proteinExistence type="predicted"/>
<dbReference type="FunFam" id="3.40.50.300:FF:001447">
    <property type="entry name" value="Ras-related protein Rab-1B"/>
    <property type="match status" value="1"/>
</dbReference>
<evidence type="ECO:0000313" key="3">
    <source>
        <dbReference type="EMBL" id="GIY80050.1"/>
    </source>
</evidence>
<dbReference type="Gene3D" id="3.40.50.300">
    <property type="entry name" value="P-loop containing nucleotide triphosphate hydrolases"/>
    <property type="match status" value="1"/>
</dbReference>
<dbReference type="EMBL" id="BPLQ01014469">
    <property type="protein sequence ID" value="GIY80050.1"/>
    <property type="molecule type" value="Genomic_DNA"/>
</dbReference>